<dbReference type="RefSeq" id="WP_093366271.1">
    <property type="nucleotide sequence ID" value="NZ_FOZZ01000008.1"/>
</dbReference>
<protein>
    <submittedName>
        <fullName evidence="1">Uncharacterized protein</fullName>
    </submittedName>
</protein>
<gene>
    <name evidence="1" type="ORF">SAMN05660206_10868</name>
</gene>
<proteinExistence type="predicted"/>
<dbReference type="AlphaFoldDB" id="A0A1I6U9G6"/>
<evidence type="ECO:0000313" key="2">
    <source>
        <dbReference type="Proteomes" id="UP000198785"/>
    </source>
</evidence>
<evidence type="ECO:0000313" key="1">
    <source>
        <dbReference type="EMBL" id="SFS98062.1"/>
    </source>
</evidence>
<dbReference type="STRING" id="683125.SAMN05660206_10868"/>
<dbReference type="OrthoDB" id="1255149at2"/>
<organism evidence="1 2">
    <name type="scientific">Sphingobacterium wenxiniae</name>
    <dbReference type="NCBI Taxonomy" id="683125"/>
    <lineage>
        <taxon>Bacteria</taxon>
        <taxon>Pseudomonadati</taxon>
        <taxon>Bacteroidota</taxon>
        <taxon>Sphingobacteriia</taxon>
        <taxon>Sphingobacteriales</taxon>
        <taxon>Sphingobacteriaceae</taxon>
        <taxon>Sphingobacterium</taxon>
    </lineage>
</organism>
<dbReference type="EMBL" id="FOZZ01000008">
    <property type="protein sequence ID" value="SFS98062.1"/>
    <property type="molecule type" value="Genomic_DNA"/>
</dbReference>
<sequence length="144" mass="15822">MKHAKSIIGLGILFALWGCQSPSTKHDDQRDSIAVPEKGYSQMGKVNTVQHQGMKIVGKKDTVSFDLAKPGCVKISLMVPKDSGNIRINQLLMPNGEMDGPFGKVFEDSLHRVGTYKIIIAESLMQENPYAGTYIVKIETEDGL</sequence>
<accession>A0A1I6U9G6</accession>
<dbReference type="Proteomes" id="UP000198785">
    <property type="component" value="Unassembled WGS sequence"/>
</dbReference>
<name>A0A1I6U9G6_9SPHI</name>
<reference evidence="1 2" key="1">
    <citation type="submission" date="2016-10" db="EMBL/GenBank/DDBJ databases">
        <authorList>
            <person name="de Groot N.N."/>
        </authorList>
    </citation>
    <scope>NUCLEOTIDE SEQUENCE [LARGE SCALE GENOMIC DNA]</scope>
    <source>
        <strain evidence="1 2">DSM 22789</strain>
    </source>
</reference>
<keyword evidence="2" id="KW-1185">Reference proteome</keyword>